<keyword evidence="5" id="KW-0411">Iron-sulfur</keyword>
<dbReference type="Pfam" id="PF02256">
    <property type="entry name" value="Fe_hyd_SSU"/>
    <property type="match status" value="1"/>
</dbReference>
<accession>A0A9Q1J2I7</accession>
<feature type="domain" description="Iron hydrogenase small subunit" evidence="7">
    <location>
        <begin position="409"/>
        <end position="465"/>
    </location>
</feature>
<reference evidence="8" key="1">
    <citation type="journal article" date="2023" name="Science">
        <title>Genome structures resolve the early diversification of teleost fishes.</title>
        <authorList>
            <person name="Parey E."/>
            <person name="Louis A."/>
            <person name="Montfort J."/>
            <person name="Bouchez O."/>
            <person name="Roques C."/>
            <person name="Iampietro C."/>
            <person name="Lluch J."/>
            <person name="Castinel A."/>
            <person name="Donnadieu C."/>
            <person name="Desvignes T."/>
            <person name="Floi Bucao C."/>
            <person name="Jouanno E."/>
            <person name="Wen M."/>
            <person name="Mejri S."/>
            <person name="Dirks R."/>
            <person name="Jansen H."/>
            <person name="Henkel C."/>
            <person name="Chen W.J."/>
            <person name="Zahm M."/>
            <person name="Cabau C."/>
            <person name="Klopp C."/>
            <person name="Thompson A.W."/>
            <person name="Robinson-Rechavi M."/>
            <person name="Braasch I."/>
            <person name="Lecointre G."/>
            <person name="Bobe J."/>
            <person name="Postlethwait J.H."/>
            <person name="Berthelot C."/>
            <person name="Roest Crollius H."/>
            <person name="Guiguen Y."/>
        </authorList>
    </citation>
    <scope>NUCLEOTIDE SEQUENCE</scope>
    <source>
        <tissue evidence="8">Blood</tissue>
    </source>
</reference>
<dbReference type="Gene3D" id="3.40.50.1780">
    <property type="match status" value="1"/>
</dbReference>
<dbReference type="Proteomes" id="UP001152622">
    <property type="component" value="Chromosome 4"/>
</dbReference>
<evidence type="ECO:0000259" key="7">
    <source>
        <dbReference type="SMART" id="SM00902"/>
    </source>
</evidence>
<evidence type="ECO:0000256" key="5">
    <source>
        <dbReference type="ARBA" id="ARBA00023014"/>
    </source>
</evidence>
<dbReference type="InterPro" id="IPR050340">
    <property type="entry name" value="Cytosolic_Fe-S_CAF"/>
</dbReference>
<dbReference type="OrthoDB" id="10253113at2759"/>
<dbReference type="SUPFAM" id="SSF53920">
    <property type="entry name" value="Fe-only hydrogenase"/>
    <property type="match status" value="1"/>
</dbReference>
<name>A0A9Q1J2I7_SYNKA</name>
<keyword evidence="4" id="KW-0408">Iron</keyword>
<comment type="similarity">
    <text evidence="1">Belongs to the NARF family.</text>
</comment>
<dbReference type="SMART" id="SM00902">
    <property type="entry name" value="Fe_hyd_SSU"/>
    <property type="match status" value="1"/>
</dbReference>
<dbReference type="GO" id="GO:0051539">
    <property type="term" value="F:4 iron, 4 sulfur cluster binding"/>
    <property type="evidence" value="ECO:0007669"/>
    <property type="project" value="UniProtKB-KW"/>
</dbReference>
<protein>
    <recommendedName>
        <fullName evidence="6">Nuclear prelamin A recognition factor-like protein</fullName>
    </recommendedName>
</protein>
<dbReference type="AlphaFoldDB" id="A0A9Q1J2I7"/>
<keyword evidence="2" id="KW-0004">4Fe-4S</keyword>
<dbReference type="EMBL" id="JAINUF010000004">
    <property type="protein sequence ID" value="KAJ8363786.1"/>
    <property type="molecule type" value="Genomic_DNA"/>
</dbReference>
<dbReference type="PANTHER" id="PTHR11615">
    <property type="entry name" value="NITRATE, FORMATE, IRON DEHYDROGENASE"/>
    <property type="match status" value="1"/>
</dbReference>
<comment type="caution">
    <text evidence="8">The sequence shown here is derived from an EMBL/GenBank/DDBJ whole genome shotgun (WGS) entry which is preliminary data.</text>
</comment>
<dbReference type="InterPro" id="IPR004108">
    <property type="entry name" value="Fe_hydrogenase_lsu_C"/>
</dbReference>
<dbReference type="InterPro" id="IPR009016">
    <property type="entry name" value="Fe_hydrogenase"/>
</dbReference>
<evidence type="ECO:0000256" key="3">
    <source>
        <dbReference type="ARBA" id="ARBA00022723"/>
    </source>
</evidence>
<organism evidence="8 9">
    <name type="scientific">Synaphobranchus kaupii</name>
    <name type="common">Kaup's arrowtooth eel</name>
    <dbReference type="NCBI Taxonomy" id="118154"/>
    <lineage>
        <taxon>Eukaryota</taxon>
        <taxon>Metazoa</taxon>
        <taxon>Chordata</taxon>
        <taxon>Craniata</taxon>
        <taxon>Vertebrata</taxon>
        <taxon>Euteleostomi</taxon>
        <taxon>Actinopterygii</taxon>
        <taxon>Neopterygii</taxon>
        <taxon>Teleostei</taxon>
        <taxon>Anguilliformes</taxon>
        <taxon>Synaphobranchidae</taxon>
        <taxon>Synaphobranchus</taxon>
    </lineage>
</organism>
<evidence type="ECO:0000256" key="1">
    <source>
        <dbReference type="ARBA" id="ARBA00006596"/>
    </source>
</evidence>
<dbReference type="GO" id="GO:0046872">
    <property type="term" value="F:metal ion binding"/>
    <property type="evidence" value="ECO:0007669"/>
    <property type="project" value="UniProtKB-KW"/>
</dbReference>
<dbReference type="InterPro" id="IPR003149">
    <property type="entry name" value="Fe_hydrogenase_ssu"/>
</dbReference>
<evidence type="ECO:0000256" key="2">
    <source>
        <dbReference type="ARBA" id="ARBA00022485"/>
    </source>
</evidence>
<dbReference type="Gene3D" id="3.40.950.10">
    <property type="entry name" value="Fe-only Hydrogenase (Larger Subunit), Chain L, domain 3"/>
    <property type="match status" value="1"/>
</dbReference>
<evidence type="ECO:0000256" key="6">
    <source>
        <dbReference type="ARBA" id="ARBA00041553"/>
    </source>
</evidence>
<dbReference type="Pfam" id="PF02906">
    <property type="entry name" value="Fe_hyd_lg_C"/>
    <property type="match status" value="1"/>
</dbReference>
<evidence type="ECO:0000313" key="8">
    <source>
        <dbReference type="EMBL" id="KAJ8363786.1"/>
    </source>
</evidence>
<evidence type="ECO:0000256" key="4">
    <source>
        <dbReference type="ARBA" id="ARBA00023004"/>
    </source>
</evidence>
<gene>
    <name evidence="8" type="ORF">SKAU_G00126170</name>
</gene>
<dbReference type="FunFam" id="3.30.70.20:FF:000042">
    <property type="entry name" value="Cytosolic Fe-S cluster assembly factor NAR1"/>
    <property type="match status" value="1"/>
</dbReference>
<sequence length="475" mass="53118">MASQFSGVLQLTDLDDFITPSQACIKPVKLEKKPGKSLAKIQIEDDGSYFQVNQDGGLQKLEKAKITLNDCLACSGCITSAESVLIAQQSQDELYKVLHRNKSSAEQIVVVVSVSPQSRASLAAHFGLSTSDATSKLTAFFKNIGVHHVFDTGFSRAFSLLESQKEFVERYQRKEQDKKALPMLTSACPGWICYAEKTHGDFILPYISTTRSPQQVMGSLVKGYFAEQQNLTPKQIYHVTVMPCFDKKLEASRTDFIMKDTDTREVDCVITSGEVLKMLEQEGLSLNDVDPAPLDTLFSSVNGDELLRHAGSSSGGYLHHVYAHAAKQLFGVEVNDITYKTLKNKDFQEVTLEKDGTVFLRFAAAYGFRNIQNLVQKLKRGKSPYDFVEVMACPSGCVNGGGQLKPLPEKSNKELLQQVEDLYNAENTRLPEEEDRVTHLYRTWLHNVGEERARELLHTRYHGVEKVSNGLTVKW</sequence>
<keyword evidence="9" id="KW-1185">Reference proteome</keyword>
<keyword evidence="3" id="KW-0479">Metal-binding</keyword>
<evidence type="ECO:0000313" key="9">
    <source>
        <dbReference type="Proteomes" id="UP001152622"/>
    </source>
</evidence>
<proteinExistence type="inferred from homology"/>